<dbReference type="InterPro" id="IPR000836">
    <property type="entry name" value="PRTase_dom"/>
</dbReference>
<dbReference type="Pfam" id="PF00156">
    <property type="entry name" value="Pribosyltran"/>
    <property type="match status" value="1"/>
</dbReference>
<name>A0ABS2FEL8_9CLOT</name>
<dbReference type="Gene3D" id="3.40.50.2020">
    <property type="match status" value="1"/>
</dbReference>
<dbReference type="PANTHER" id="PTHR47505">
    <property type="entry name" value="DNA UTILIZATION PROTEIN YHGH"/>
    <property type="match status" value="1"/>
</dbReference>
<evidence type="ECO:0000313" key="3">
    <source>
        <dbReference type="EMBL" id="MBM6818757.1"/>
    </source>
</evidence>
<reference evidence="3 4" key="1">
    <citation type="journal article" date="2021" name="Sci. Rep.">
        <title>The distribution of antibiotic resistance genes in chicken gut microbiota commensals.</title>
        <authorList>
            <person name="Juricova H."/>
            <person name="Matiasovicova J."/>
            <person name="Kubasova T."/>
            <person name="Cejkova D."/>
            <person name="Rychlik I."/>
        </authorList>
    </citation>
    <scope>NUCLEOTIDE SEQUENCE [LARGE SCALE GENOMIC DNA]</scope>
    <source>
        <strain evidence="3 4">An435</strain>
    </source>
</reference>
<comment type="caution">
    <text evidence="3">The sequence shown here is derived from an EMBL/GenBank/DDBJ whole genome shotgun (WGS) entry which is preliminary data.</text>
</comment>
<gene>
    <name evidence="3" type="ORF">H6A19_05290</name>
</gene>
<dbReference type="Proteomes" id="UP000767334">
    <property type="component" value="Unassembled WGS sequence"/>
</dbReference>
<feature type="domain" description="Phosphoribosyltransferase" evidence="2">
    <location>
        <begin position="134"/>
        <end position="223"/>
    </location>
</feature>
<protein>
    <submittedName>
        <fullName evidence="3">ComF family protein</fullName>
    </submittedName>
</protein>
<evidence type="ECO:0000256" key="1">
    <source>
        <dbReference type="ARBA" id="ARBA00008007"/>
    </source>
</evidence>
<accession>A0ABS2FEL8</accession>
<dbReference type="InterPro" id="IPR051910">
    <property type="entry name" value="ComF/GntX_DNA_util-trans"/>
</dbReference>
<evidence type="ECO:0000313" key="4">
    <source>
        <dbReference type="Proteomes" id="UP000767334"/>
    </source>
</evidence>
<proteinExistence type="inferred from homology"/>
<keyword evidence="4" id="KW-1185">Reference proteome</keyword>
<dbReference type="EMBL" id="JACJLL010000022">
    <property type="protein sequence ID" value="MBM6818757.1"/>
    <property type="molecule type" value="Genomic_DNA"/>
</dbReference>
<sequence>MGKAVFKIISKILNLFNKVILKIYNEILDIVYPIEEKCIICKTDGFIGLCSCCKSSIKRAAFENDSLSYGFYGGIIKTLILKFKYESDFAAGYLLSKLLIEMIEEEKIYADVICYVPMTKKSEKKRGFNQCELIAKNIGYHINIPVSNCIKKIKNTKEQKTLTKEERIKNLRGVFKVSRIKDIKDKNVILIDDVMTTGATINECKDVLKKSGANKIIVLTIAKSNI</sequence>
<dbReference type="CDD" id="cd06223">
    <property type="entry name" value="PRTases_typeI"/>
    <property type="match status" value="1"/>
</dbReference>
<dbReference type="PANTHER" id="PTHR47505:SF1">
    <property type="entry name" value="DNA UTILIZATION PROTEIN YHGH"/>
    <property type="match status" value="1"/>
</dbReference>
<evidence type="ECO:0000259" key="2">
    <source>
        <dbReference type="Pfam" id="PF00156"/>
    </source>
</evidence>
<dbReference type="SUPFAM" id="SSF53271">
    <property type="entry name" value="PRTase-like"/>
    <property type="match status" value="1"/>
</dbReference>
<comment type="similarity">
    <text evidence="1">Belongs to the ComF/GntX family.</text>
</comment>
<dbReference type="RefSeq" id="WP_148321475.1">
    <property type="nucleotide sequence ID" value="NZ_JACJLL010000022.1"/>
</dbReference>
<dbReference type="InterPro" id="IPR029057">
    <property type="entry name" value="PRTase-like"/>
</dbReference>
<organism evidence="3 4">
    <name type="scientific">Clostridium saudiense</name>
    <dbReference type="NCBI Taxonomy" id="1414720"/>
    <lineage>
        <taxon>Bacteria</taxon>
        <taxon>Bacillati</taxon>
        <taxon>Bacillota</taxon>
        <taxon>Clostridia</taxon>
        <taxon>Eubacteriales</taxon>
        <taxon>Clostridiaceae</taxon>
        <taxon>Clostridium</taxon>
    </lineage>
</organism>